<dbReference type="InterPro" id="IPR003439">
    <property type="entry name" value="ABC_transporter-like_ATP-bd"/>
</dbReference>
<dbReference type="InterPro" id="IPR011527">
    <property type="entry name" value="ABC1_TM_dom"/>
</dbReference>
<feature type="transmembrane region" description="Helical" evidence="7">
    <location>
        <begin position="243"/>
        <end position="266"/>
    </location>
</feature>
<feature type="transmembrane region" description="Helical" evidence="7">
    <location>
        <begin position="12"/>
        <end position="34"/>
    </location>
</feature>
<evidence type="ECO:0000313" key="11">
    <source>
        <dbReference type="Proteomes" id="UP000593915"/>
    </source>
</evidence>
<dbReference type="SMART" id="SM00382">
    <property type="entry name" value="AAA"/>
    <property type="match status" value="1"/>
</dbReference>
<feature type="domain" description="ABC transmembrane type-1" evidence="9">
    <location>
        <begin position="24"/>
        <end position="298"/>
    </location>
</feature>
<sequence length="586" mass="65119">MMLHRRVVELTAGVRFNILFKAMLGIAVSATYIFQAVLLGRIIGQLYGREGFSLIMHNVIYLIAVIAMRLVLIYLNSVYGKKIIGKVKNTLRRRIYDKLLKLGPIFLDDERTGKLGSTMVSGVDYLEGYLTLYIPQVLVCIIGCSAMLDYVFSLHYILGFISTVSLIIVLISPIAFGKVLSESSNAHWTAYRNLTSEILDGIQGIVTAKANNAQERIGNILKNKMHTLFAETMRNLKVNLTEVGIANFASGIGVSFTLAVAAFLTAKNIMQPESLLILLFMTNEIFRPANELSAYFHQGFMGITSAGGVFALLDEKEKIKDEGKLLIDVKAANGFEITYTNIDFMYSEKKNTVFKNLNFTVNKNEKLAVVGESGSGKSTIINLLLRFYEPQSGGIYINGINLKDLSLKNLRSLITVVSQETYLFNGTVKENLLHADENASESMLIEACKIANIDSFIQSLPEKYNTKVGERGLNFSGGQRQRIAIARAVLKNSPIVVLDEATSGVDTENENEIKQSLSVLLKGRTSITIAHRLNTIEDSDRILVLHNGEIAEEGTHKTLIAKNGYYKKLIEAQEKKERINGEHKNY</sequence>
<dbReference type="Gene3D" id="3.40.50.300">
    <property type="entry name" value="P-loop containing nucleotide triphosphate hydrolases"/>
    <property type="match status" value="1"/>
</dbReference>
<dbReference type="PANTHER" id="PTHR24221:SF654">
    <property type="entry name" value="ATP-BINDING CASSETTE SUB-FAMILY B MEMBER 6"/>
    <property type="match status" value="1"/>
</dbReference>
<evidence type="ECO:0000256" key="2">
    <source>
        <dbReference type="ARBA" id="ARBA00022692"/>
    </source>
</evidence>
<dbReference type="Proteomes" id="UP000593915">
    <property type="component" value="Chromosome"/>
</dbReference>
<evidence type="ECO:0000259" key="8">
    <source>
        <dbReference type="PROSITE" id="PS50893"/>
    </source>
</evidence>
<evidence type="ECO:0000256" key="1">
    <source>
        <dbReference type="ARBA" id="ARBA00004651"/>
    </source>
</evidence>
<keyword evidence="5 7" id="KW-1133">Transmembrane helix</keyword>
<feature type="transmembrane region" description="Helical" evidence="7">
    <location>
        <begin position="54"/>
        <end position="75"/>
    </location>
</feature>
<dbReference type="PROSITE" id="PS00211">
    <property type="entry name" value="ABC_TRANSPORTER_1"/>
    <property type="match status" value="1"/>
</dbReference>
<keyword evidence="3" id="KW-0547">Nucleotide-binding</keyword>
<dbReference type="EMBL" id="CP061839">
    <property type="protein sequence ID" value="QOW60986.1"/>
    <property type="molecule type" value="Genomic_DNA"/>
</dbReference>
<dbReference type="Gene3D" id="1.20.1560.10">
    <property type="entry name" value="ABC transporter type 1, transmembrane domain"/>
    <property type="match status" value="1"/>
</dbReference>
<organism evidence="10 11">
    <name type="scientific">Treponema pedis</name>
    <dbReference type="NCBI Taxonomy" id="409322"/>
    <lineage>
        <taxon>Bacteria</taxon>
        <taxon>Pseudomonadati</taxon>
        <taxon>Spirochaetota</taxon>
        <taxon>Spirochaetia</taxon>
        <taxon>Spirochaetales</taxon>
        <taxon>Treponemataceae</taxon>
        <taxon>Treponema</taxon>
    </lineage>
</organism>
<feature type="transmembrane region" description="Helical" evidence="7">
    <location>
        <begin position="154"/>
        <end position="176"/>
    </location>
</feature>
<dbReference type="PROSITE" id="PS50929">
    <property type="entry name" value="ABC_TM1F"/>
    <property type="match status" value="1"/>
</dbReference>
<keyword evidence="4 10" id="KW-0067">ATP-binding</keyword>
<dbReference type="Pfam" id="PF00664">
    <property type="entry name" value="ABC_membrane"/>
    <property type="match status" value="1"/>
</dbReference>
<dbReference type="FunFam" id="3.40.50.300:FF:000218">
    <property type="entry name" value="Multidrug ABC transporter ATP-binding protein"/>
    <property type="match status" value="1"/>
</dbReference>
<dbReference type="InterPro" id="IPR027417">
    <property type="entry name" value="P-loop_NTPase"/>
</dbReference>
<name>A0A7S6WPL8_9SPIR</name>
<gene>
    <name evidence="10" type="ORF">IFE08_00760</name>
</gene>
<dbReference type="SUPFAM" id="SSF90123">
    <property type="entry name" value="ABC transporter transmembrane region"/>
    <property type="match status" value="1"/>
</dbReference>
<evidence type="ECO:0000256" key="4">
    <source>
        <dbReference type="ARBA" id="ARBA00022840"/>
    </source>
</evidence>
<evidence type="ECO:0000256" key="7">
    <source>
        <dbReference type="SAM" id="Phobius"/>
    </source>
</evidence>
<dbReference type="GO" id="GO:0016887">
    <property type="term" value="F:ATP hydrolysis activity"/>
    <property type="evidence" value="ECO:0007669"/>
    <property type="project" value="InterPro"/>
</dbReference>
<dbReference type="InterPro" id="IPR017871">
    <property type="entry name" value="ABC_transporter-like_CS"/>
</dbReference>
<dbReference type="AlphaFoldDB" id="A0A7S6WPL8"/>
<keyword evidence="6 7" id="KW-0472">Membrane</keyword>
<dbReference type="Pfam" id="PF00005">
    <property type="entry name" value="ABC_tran"/>
    <property type="match status" value="1"/>
</dbReference>
<dbReference type="InterPro" id="IPR003593">
    <property type="entry name" value="AAA+_ATPase"/>
</dbReference>
<reference evidence="10 11" key="1">
    <citation type="submission" date="2020-09" db="EMBL/GenBank/DDBJ databases">
        <title>Characterization of Treponema spp. from bovine digital dermatitis in Korea.</title>
        <authorList>
            <person name="Espiritu H.M."/>
            <person name="Cho Y.I."/>
            <person name="Mamuad L."/>
        </authorList>
    </citation>
    <scope>NUCLEOTIDE SEQUENCE [LARGE SCALE GENOMIC DNA]</scope>
    <source>
        <strain evidence="10 11">KS1</strain>
    </source>
</reference>
<comment type="subcellular location">
    <subcellularLocation>
        <location evidence="1">Cell membrane</location>
        <topology evidence="1">Multi-pass membrane protein</topology>
    </subcellularLocation>
</comment>
<dbReference type="GO" id="GO:0005524">
    <property type="term" value="F:ATP binding"/>
    <property type="evidence" value="ECO:0007669"/>
    <property type="project" value="UniProtKB-KW"/>
</dbReference>
<evidence type="ECO:0000256" key="5">
    <source>
        <dbReference type="ARBA" id="ARBA00022989"/>
    </source>
</evidence>
<evidence type="ECO:0000259" key="9">
    <source>
        <dbReference type="PROSITE" id="PS50929"/>
    </source>
</evidence>
<dbReference type="PANTHER" id="PTHR24221">
    <property type="entry name" value="ATP-BINDING CASSETTE SUB-FAMILY B"/>
    <property type="match status" value="1"/>
</dbReference>
<dbReference type="PROSITE" id="PS50893">
    <property type="entry name" value="ABC_TRANSPORTER_2"/>
    <property type="match status" value="1"/>
</dbReference>
<protein>
    <submittedName>
        <fullName evidence="10">ABC transporter ATP-binding protein</fullName>
    </submittedName>
</protein>
<feature type="domain" description="ABC transporter" evidence="8">
    <location>
        <begin position="337"/>
        <end position="572"/>
    </location>
</feature>
<proteinExistence type="predicted"/>
<dbReference type="GO" id="GO:0005886">
    <property type="term" value="C:plasma membrane"/>
    <property type="evidence" value="ECO:0007669"/>
    <property type="project" value="UniProtKB-SubCell"/>
</dbReference>
<evidence type="ECO:0000313" key="10">
    <source>
        <dbReference type="EMBL" id="QOW60986.1"/>
    </source>
</evidence>
<dbReference type="InterPro" id="IPR039421">
    <property type="entry name" value="Type_1_exporter"/>
</dbReference>
<keyword evidence="2 7" id="KW-0812">Transmembrane</keyword>
<dbReference type="RefSeq" id="WP_194076411.1">
    <property type="nucleotide sequence ID" value="NZ_CP061839.1"/>
</dbReference>
<dbReference type="GO" id="GO:0140359">
    <property type="term" value="F:ABC-type transporter activity"/>
    <property type="evidence" value="ECO:0007669"/>
    <property type="project" value="InterPro"/>
</dbReference>
<accession>A0A7S6WPL8</accession>
<evidence type="ECO:0000256" key="6">
    <source>
        <dbReference type="ARBA" id="ARBA00023136"/>
    </source>
</evidence>
<evidence type="ECO:0000256" key="3">
    <source>
        <dbReference type="ARBA" id="ARBA00022741"/>
    </source>
</evidence>
<dbReference type="SUPFAM" id="SSF52540">
    <property type="entry name" value="P-loop containing nucleoside triphosphate hydrolases"/>
    <property type="match status" value="1"/>
</dbReference>
<feature type="transmembrane region" description="Helical" evidence="7">
    <location>
        <begin position="129"/>
        <end position="148"/>
    </location>
</feature>
<dbReference type="InterPro" id="IPR036640">
    <property type="entry name" value="ABC1_TM_sf"/>
</dbReference>